<dbReference type="OrthoDB" id="3400345at2"/>
<dbReference type="SUPFAM" id="SSF53474">
    <property type="entry name" value="alpha/beta-Hydrolases"/>
    <property type="match status" value="1"/>
</dbReference>
<feature type="domain" description="AB hydrolase-1" evidence="1">
    <location>
        <begin position="24"/>
        <end position="263"/>
    </location>
</feature>
<protein>
    <submittedName>
        <fullName evidence="2">Pimeloyl-ACP methyl ester carboxylesterase</fullName>
    </submittedName>
</protein>
<reference evidence="3" key="1">
    <citation type="submission" date="2016-10" db="EMBL/GenBank/DDBJ databases">
        <authorList>
            <person name="Varghese N."/>
            <person name="Submissions S."/>
        </authorList>
    </citation>
    <scope>NUCLEOTIDE SEQUENCE [LARGE SCALE GENOMIC DNA]</scope>
    <source>
        <strain evidence="3">DSM 45237</strain>
    </source>
</reference>
<dbReference type="EMBL" id="FNUC01000004">
    <property type="protein sequence ID" value="SEF16757.1"/>
    <property type="molecule type" value="Genomic_DNA"/>
</dbReference>
<dbReference type="Proteomes" id="UP000181980">
    <property type="component" value="Unassembled WGS sequence"/>
</dbReference>
<accession>A0A1H5PUR9</accession>
<dbReference type="Gene3D" id="3.40.50.1820">
    <property type="entry name" value="alpha/beta hydrolase"/>
    <property type="match status" value="1"/>
</dbReference>
<gene>
    <name evidence="2" type="ORF">SAMN04488561_5523</name>
</gene>
<dbReference type="Pfam" id="PF00561">
    <property type="entry name" value="Abhydrolase_1"/>
    <property type="match status" value="1"/>
</dbReference>
<proteinExistence type="predicted"/>
<evidence type="ECO:0000313" key="3">
    <source>
        <dbReference type="Proteomes" id="UP000181980"/>
    </source>
</evidence>
<organism evidence="2 3">
    <name type="scientific">Jiangella alba</name>
    <dbReference type="NCBI Taxonomy" id="561176"/>
    <lineage>
        <taxon>Bacteria</taxon>
        <taxon>Bacillati</taxon>
        <taxon>Actinomycetota</taxon>
        <taxon>Actinomycetes</taxon>
        <taxon>Jiangellales</taxon>
        <taxon>Jiangellaceae</taxon>
        <taxon>Jiangella</taxon>
    </lineage>
</organism>
<dbReference type="RefSeq" id="WP_069112394.1">
    <property type="nucleotide sequence ID" value="NZ_FNUC01000004.1"/>
</dbReference>
<dbReference type="GO" id="GO:0003824">
    <property type="term" value="F:catalytic activity"/>
    <property type="evidence" value="ECO:0007669"/>
    <property type="project" value="UniProtKB-ARBA"/>
</dbReference>
<dbReference type="InterPro" id="IPR029058">
    <property type="entry name" value="AB_hydrolase_fold"/>
</dbReference>
<sequence length="295" mass="32453">MATIELSGGTVHYRVAGPEESAAPPVVFVHAFLTDGALWTRVADRLAERGIRSYAPTWPLGAHPIAMKPGADLSPRGIARLIVEFLDALDLDAVTLVGNDTGGALCQFAIDEDSRRIGRVVLTNCDGVDVFPPAAFKPLFALLRNERRARFLAGQMRARPLRQSWLGFGLLAHDLPAELTRAWIEPALRDDGVVRDLVRFLRAVDPKELLDVAARLHRFQGPVTLVWGTGDPAFSVKLGRRIQEWFRDARFVPVPKSRTFVPLDAPQQLTDEIVAIAADQEVASVSARSRRSGDR</sequence>
<dbReference type="STRING" id="561176.SAMN04488561_5523"/>
<dbReference type="InterPro" id="IPR000073">
    <property type="entry name" value="AB_hydrolase_1"/>
</dbReference>
<dbReference type="AlphaFoldDB" id="A0A1H5PUR9"/>
<evidence type="ECO:0000259" key="1">
    <source>
        <dbReference type="Pfam" id="PF00561"/>
    </source>
</evidence>
<evidence type="ECO:0000313" key="2">
    <source>
        <dbReference type="EMBL" id="SEF16757.1"/>
    </source>
</evidence>
<dbReference type="PANTHER" id="PTHR46438">
    <property type="entry name" value="ALPHA/BETA-HYDROLASES SUPERFAMILY PROTEIN"/>
    <property type="match status" value="1"/>
</dbReference>
<keyword evidence="3" id="KW-1185">Reference proteome</keyword>
<name>A0A1H5PUR9_9ACTN</name>